<proteinExistence type="predicted"/>
<dbReference type="RefSeq" id="WP_255227853.1">
    <property type="nucleotide sequence ID" value="NZ_JAJEKE010000011.1"/>
</dbReference>
<organism evidence="1 2">
    <name type="scientific">Lutispora saccharofermentans</name>
    <dbReference type="NCBI Taxonomy" id="3024236"/>
    <lineage>
        <taxon>Bacteria</taxon>
        <taxon>Bacillati</taxon>
        <taxon>Bacillota</taxon>
        <taxon>Clostridia</taxon>
        <taxon>Lutisporales</taxon>
        <taxon>Lutisporaceae</taxon>
        <taxon>Lutispora</taxon>
    </lineage>
</organism>
<dbReference type="Proteomes" id="UP001651880">
    <property type="component" value="Unassembled WGS sequence"/>
</dbReference>
<comment type="caution">
    <text evidence="1">The sequence shown here is derived from an EMBL/GenBank/DDBJ whole genome shotgun (WGS) entry which is preliminary data.</text>
</comment>
<dbReference type="EMBL" id="JAJEKE010000011">
    <property type="protein sequence ID" value="MCQ1530332.1"/>
    <property type="molecule type" value="Genomic_DNA"/>
</dbReference>
<protein>
    <submittedName>
        <fullName evidence="1">Uncharacterized protein</fullName>
    </submittedName>
</protein>
<dbReference type="InterPro" id="IPR035903">
    <property type="entry name" value="HesB-like_dom_sf"/>
</dbReference>
<evidence type="ECO:0000313" key="2">
    <source>
        <dbReference type="Proteomes" id="UP001651880"/>
    </source>
</evidence>
<accession>A0ABT1NGH5</accession>
<dbReference type="Gene3D" id="2.60.300.12">
    <property type="entry name" value="HesB-like domain"/>
    <property type="match status" value="1"/>
</dbReference>
<evidence type="ECO:0000313" key="1">
    <source>
        <dbReference type="EMBL" id="MCQ1530332.1"/>
    </source>
</evidence>
<sequence>MAPGEPQEGDEVFPVDDIKFSVEKDISDLVPGFQIDYYKGIFQRGYVVYADGSKRSC</sequence>
<gene>
    <name evidence="1" type="ORF">LJD61_12335</name>
</gene>
<dbReference type="SUPFAM" id="SSF89360">
    <property type="entry name" value="HesB-like domain"/>
    <property type="match status" value="1"/>
</dbReference>
<name>A0ABT1NGH5_9FIRM</name>
<reference evidence="1 2" key="1">
    <citation type="submission" date="2021-10" db="EMBL/GenBank/DDBJ databases">
        <title>Lutispora strain m25 sp. nov., a thermophilic, non-spore-forming bacterium isolated from a lab-scale methanogenic bioreactor digesting anaerobic sludge.</title>
        <authorList>
            <person name="El Houari A."/>
            <person name="Mcdonald J."/>
        </authorList>
    </citation>
    <scope>NUCLEOTIDE SEQUENCE [LARGE SCALE GENOMIC DNA]</scope>
    <source>
        <strain evidence="2">m25</strain>
    </source>
</reference>
<keyword evidence="2" id="KW-1185">Reference proteome</keyword>